<evidence type="ECO:0000256" key="4">
    <source>
        <dbReference type="ARBA" id="ARBA00022833"/>
    </source>
</evidence>
<organism evidence="7 8">
    <name type="scientific">Methylomonas koyamae</name>
    <dbReference type="NCBI Taxonomy" id="702114"/>
    <lineage>
        <taxon>Bacteria</taxon>
        <taxon>Pseudomonadati</taxon>
        <taxon>Pseudomonadota</taxon>
        <taxon>Gammaproteobacteria</taxon>
        <taxon>Methylococcales</taxon>
        <taxon>Methylococcaceae</taxon>
        <taxon>Methylomonas</taxon>
    </lineage>
</organism>
<dbReference type="EMBL" id="LUUJ01000080">
    <property type="protein sequence ID" value="OAI15824.1"/>
    <property type="molecule type" value="Genomic_DNA"/>
</dbReference>
<comment type="cofactor">
    <cofactor evidence="6">
        <name>Zn(2+)</name>
        <dbReference type="ChEBI" id="CHEBI:29105"/>
    </cofactor>
</comment>
<feature type="binding site" evidence="6">
    <location>
        <position position="526"/>
    </location>
    <ligand>
        <name>Zn(2+)</name>
        <dbReference type="ChEBI" id="CHEBI:29105"/>
    </ligand>
</feature>
<dbReference type="Proteomes" id="UP000077857">
    <property type="component" value="Unassembled WGS sequence"/>
</dbReference>
<dbReference type="AlphaFoldDB" id="A0A177NDY9"/>
<dbReference type="RefSeq" id="WP_064040700.1">
    <property type="nucleotide sequence ID" value="NZ_LUUJ01000080.1"/>
</dbReference>
<sequence length="1049" mass="117422">MAAPVTSDMDPRGIVRQALEHLDHVLPGQAPIHDFVHHNTLHGFQHLPFEQALAEFTELTGIDCYLPAEQFREFYRQQRITDCDLDAALQQRFGSALTEPLAGYPGATRRELYRAVLLHDVQVITPQQLAWRLGESAEFASETSGGRPLPELWQAVSAKLELPAAELHPEDMLELSAEQLDDWLPQMDDAESPARWFGRVGDGRTWRGVLLALAGKDILDTVRPQLIRLCASLLDEGLAAWRLPQRQELGLYAAWRQALEYDALPLFHDLDDWRGITARLPEQPLDAIVQQLQAMALPAARWEGYLRRLALELPGWSGLVNWRQRHPDYREGRPVPVDLADYLAIRLVLDRLYAQALCRSLWHSPAQFDRLQAYFEMHRAEFAVRRALFAGELPEYLAQAAQQLLSAADSSRQAWQMLAERIRTWRRSPLAVTPNRVNACDHGWRLFSLCRHLALAPDTVSAMDKSQLLAWLPIVDAFDGQQWAMVWLDAYERHYRQELLQALHANRGRGRWRQRERRPQAQVFFCMDEREESFRRHLEELNPAVETLGAAGFFGVAMDYRGLDDHHAAPLCPVVVTPAHRVEEIGLAGSEDALTAHRAGLNRAQILSDWLYQTLRRHLLRAYPLLYLFAPLKLAGLLGKTLWPDLQYRLEQAWQTSLVPAAPTRLQFSADAAAPTAAKPGFNDAEQAQRVGQFLRTTGLSYGFARIVAILGHGSTSQNNPHEAAHDCGACGGRRGGPNARLFAAMANRPQVRALLAAQGIAIPDDTWFVGGQHDTCSDAIDWYDADLVPAALADDFARLQADLAEADRRAAAERCRRFASSGYPAAPWAAFRHVQRRAADLSQVRPEFGHATNAAAFIGRRAATQGVFFDRRLFLISYDPTQDGDGAILENILLTAGPVGAGINLEYYFSTVNNDRLGCGTKIPHNVTGLFGVMEGAASDLRTGLPLQMVEIHEAMRLQIVVEAKTEVLERIYGRQAALQELVGGGWVHLNAVDPDDGRIFLFDRRAGFVAWQPEPRELPLRDDSAACYAGQTQAVAPMLVRQPETME</sequence>
<keyword evidence="4 6" id="KW-0862">Zinc</keyword>
<dbReference type="PANTHER" id="PTHR38344">
    <property type="entry name" value="UPF0753 PROTEIN AQ_863"/>
    <property type="match status" value="1"/>
</dbReference>
<evidence type="ECO:0000256" key="5">
    <source>
        <dbReference type="ARBA" id="ARBA00023136"/>
    </source>
</evidence>
<evidence type="ECO:0000256" key="3">
    <source>
        <dbReference type="ARBA" id="ARBA00022723"/>
    </source>
</evidence>
<comment type="subcellular location">
    <subcellularLocation>
        <location evidence="6">Cell membrane</location>
        <topology evidence="6">Peripheral membrane protein</topology>
    </subcellularLocation>
</comment>
<dbReference type="InterPro" id="IPR018752">
    <property type="entry name" value="DabA"/>
</dbReference>
<evidence type="ECO:0000313" key="8">
    <source>
        <dbReference type="Proteomes" id="UP000077857"/>
    </source>
</evidence>
<reference evidence="7 8" key="1">
    <citation type="submission" date="2016-03" db="EMBL/GenBank/DDBJ databases">
        <authorList>
            <person name="Ploux O."/>
        </authorList>
    </citation>
    <scope>NUCLEOTIDE SEQUENCE [LARGE SCALE GENOMIC DNA]</scope>
    <source>
        <strain evidence="7 8">R-45378</strain>
    </source>
</reference>
<dbReference type="PANTHER" id="PTHR38344:SF1">
    <property type="entry name" value="INORGANIC CARBON TRANSPORTER SUBUNIT DABA-RELATED"/>
    <property type="match status" value="1"/>
</dbReference>
<dbReference type="Pfam" id="PF10070">
    <property type="entry name" value="DabA"/>
    <property type="match status" value="1"/>
</dbReference>
<evidence type="ECO:0000256" key="1">
    <source>
        <dbReference type="ARBA" id="ARBA00022448"/>
    </source>
</evidence>
<proteinExistence type="inferred from homology"/>
<comment type="subunit">
    <text evidence="6">Forms a complex with DabB.</text>
</comment>
<evidence type="ECO:0000256" key="6">
    <source>
        <dbReference type="HAMAP-Rule" id="MF_01871"/>
    </source>
</evidence>
<comment type="function">
    <text evidence="6">Part of an energy-coupled inorganic carbon pump.</text>
</comment>
<keyword evidence="2 6" id="KW-1003">Cell membrane</keyword>
<gene>
    <name evidence="6" type="primary">dabA</name>
    <name evidence="7" type="ORF">A1507_13455</name>
</gene>
<keyword evidence="5 6" id="KW-0472">Membrane</keyword>
<accession>A0A177NDY9</accession>
<evidence type="ECO:0000313" key="7">
    <source>
        <dbReference type="EMBL" id="OAI15824.1"/>
    </source>
</evidence>
<comment type="similarity">
    <text evidence="6">Belongs to the inorganic carbon transporter (TC 9.A.2) DabA family.</text>
</comment>
<feature type="binding site" evidence="6">
    <location>
        <position position="528"/>
    </location>
    <ligand>
        <name>Zn(2+)</name>
        <dbReference type="ChEBI" id="CHEBI:29105"/>
    </ligand>
</feature>
<dbReference type="GO" id="GO:0005886">
    <property type="term" value="C:plasma membrane"/>
    <property type="evidence" value="ECO:0007669"/>
    <property type="project" value="UniProtKB-SubCell"/>
</dbReference>
<feature type="binding site" evidence="6">
    <location>
        <position position="728"/>
    </location>
    <ligand>
        <name>Zn(2+)</name>
        <dbReference type="ChEBI" id="CHEBI:29105"/>
    </ligand>
</feature>
<dbReference type="HAMAP" id="MF_01871">
    <property type="entry name" value="DabA"/>
    <property type="match status" value="1"/>
</dbReference>
<evidence type="ECO:0000256" key="2">
    <source>
        <dbReference type="ARBA" id="ARBA00022475"/>
    </source>
</evidence>
<dbReference type="GO" id="GO:0008270">
    <property type="term" value="F:zinc ion binding"/>
    <property type="evidence" value="ECO:0007669"/>
    <property type="project" value="UniProtKB-UniRule"/>
</dbReference>
<keyword evidence="1 6" id="KW-0813">Transport</keyword>
<keyword evidence="3 6" id="KW-0479">Metal-binding</keyword>
<protein>
    <recommendedName>
        <fullName evidence="6">Probable inorganic carbon transporter subunit DabA</fullName>
    </recommendedName>
</protein>
<name>A0A177NDY9_9GAMM</name>
<feature type="binding site" evidence="6">
    <location>
        <position position="713"/>
    </location>
    <ligand>
        <name>Zn(2+)</name>
        <dbReference type="ChEBI" id="CHEBI:29105"/>
    </ligand>
</feature>
<comment type="caution">
    <text evidence="7">The sequence shown here is derived from an EMBL/GenBank/DDBJ whole genome shotgun (WGS) entry which is preliminary data.</text>
</comment>